<sequence length="114" mass="12792">MEMAARKMKVVKSIQTEKPTRFARVRKGKGQNSTRELQARSLKEATNHGQPWSDDEVARIVAGIQRDETSFELALAVGRSYYSTMSARSHVAFAMRHANALELAVKQAARAKHH</sequence>
<dbReference type="GeneID" id="16548159"/>
<evidence type="ECO:0000313" key="1">
    <source>
        <dbReference type="EMBL" id="AGT14060.1"/>
    </source>
</evidence>
<name>S5YE24_9CAUD</name>
<dbReference type="EMBL" id="KF416342">
    <property type="protein sequence ID" value="AGT14060.1"/>
    <property type="molecule type" value="Genomic_DNA"/>
</dbReference>
<dbReference type="OrthoDB" id="23163at10239"/>
<dbReference type="RefSeq" id="YP_008408836.1">
    <property type="nucleotide sequence ID" value="NC_022053.1"/>
</dbReference>
<keyword evidence="2" id="KW-1185">Reference proteome</keyword>
<gene>
    <name evidence="1" type="primary">50</name>
    <name evidence="1" type="ORF">PAPYRUS_50</name>
</gene>
<organism evidence="1 2">
    <name type="scientific">Mycobacterium phage Papyrus</name>
    <dbReference type="NCBI Taxonomy" id="1383056"/>
    <lineage>
        <taxon>Viruses</taxon>
        <taxon>Duplodnaviria</taxon>
        <taxon>Heunggongvirae</taxon>
        <taxon>Uroviricota</taxon>
        <taxon>Caudoviricetes</taxon>
        <taxon>Papyrusvirus</taxon>
        <taxon>Papyrusvirus papyrus</taxon>
    </lineage>
</organism>
<reference evidence="1 2" key="1">
    <citation type="submission" date="2013-07" db="EMBL/GenBank/DDBJ databases">
        <authorList>
            <person name="Chotun N."/>
            <person name="Hunter J."/>
            <person name="Kieswetter N."/>
            <person name="Maiyo F."/>
            <person name="Mbhense N."/>
            <person name="Naidoo C."/>
            <person name="Ngcobo B."/>
            <person name="Reddy N."/>
            <person name="Shanmugam S."/>
            <person name="Mbhele L."/>
            <person name="Mbisi Z."/>
            <person name="Mkhwanazi S."/>
            <person name="Mvubu N."/>
            <person name="Naicker R."/>
            <person name="Ncube M."/>
            <person name="Wilson T."/>
            <person name="Mayer O."/>
            <person name="Jain P."/>
            <person name="Larsen M.H."/>
            <person name="Jacobs W.R."/>
            <person name="Rubin E.J."/>
            <person name="Russell D.A."/>
            <person name="Bowman C.A."/>
            <person name="Hendrix R.W."/>
            <person name="Jacobs-Sera D."/>
            <person name="Hatfull G.F."/>
        </authorList>
    </citation>
    <scope>NUCLEOTIDE SEQUENCE [LARGE SCALE GENOMIC DNA]</scope>
</reference>
<protein>
    <submittedName>
        <fullName evidence="1">Uncharacterized protein</fullName>
    </submittedName>
</protein>
<dbReference type="Proteomes" id="UP000015571">
    <property type="component" value="Segment"/>
</dbReference>
<accession>S5YE24</accession>
<evidence type="ECO:0000313" key="2">
    <source>
        <dbReference type="Proteomes" id="UP000015571"/>
    </source>
</evidence>
<dbReference type="KEGG" id="vg:16548159"/>
<proteinExistence type="predicted"/>